<dbReference type="SMART" id="SM00116">
    <property type="entry name" value="CBS"/>
    <property type="match status" value="1"/>
</dbReference>
<dbReference type="EMBL" id="AP013035">
    <property type="protein sequence ID" value="BAT71764.1"/>
    <property type="molecule type" value="Genomic_DNA"/>
</dbReference>
<feature type="transmembrane region" description="Helical" evidence="11">
    <location>
        <begin position="173"/>
        <end position="198"/>
    </location>
</feature>
<dbReference type="InterPro" id="IPR046342">
    <property type="entry name" value="CBS_dom_sf"/>
</dbReference>
<keyword evidence="4 11" id="KW-1133">Transmembrane helix</keyword>
<evidence type="ECO:0000256" key="1">
    <source>
        <dbReference type="ARBA" id="ARBA00004141"/>
    </source>
</evidence>
<keyword evidence="8" id="KW-0868">Chloride</keyword>
<name>A0A0S3QTU5_THET7</name>
<feature type="domain" description="CBS" evidence="12">
    <location>
        <begin position="533"/>
        <end position="590"/>
    </location>
</feature>
<dbReference type="OrthoDB" id="9812438at2"/>
<evidence type="ECO:0000256" key="5">
    <source>
        <dbReference type="ARBA" id="ARBA00023065"/>
    </source>
</evidence>
<keyword evidence="2" id="KW-0813">Transport</keyword>
<proteinExistence type="predicted"/>
<dbReference type="InterPro" id="IPR014743">
    <property type="entry name" value="Cl-channel_core"/>
</dbReference>
<dbReference type="Pfam" id="PF00571">
    <property type="entry name" value="CBS"/>
    <property type="match status" value="2"/>
</dbReference>
<protein>
    <submittedName>
        <fullName evidence="13">Chloride channel protein, CIC family</fullName>
    </submittedName>
</protein>
<organism evidence="13 14">
    <name type="scientific">Thermosulfidibacter takaii (strain DSM 17441 / JCM 13301 / NBRC 103674 / ABI70S6)</name>
    <dbReference type="NCBI Taxonomy" id="1298851"/>
    <lineage>
        <taxon>Bacteria</taxon>
        <taxon>Pseudomonadati</taxon>
        <taxon>Thermosulfidibacterota</taxon>
        <taxon>Thermosulfidibacteria</taxon>
        <taxon>Thermosulfidibacterales</taxon>
        <taxon>Thermosulfidibacteraceae</taxon>
    </lineage>
</organism>
<evidence type="ECO:0000256" key="3">
    <source>
        <dbReference type="ARBA" id="ARBA00022692"/>
    </source>
</evidence>
<feature type="transmembrane region" description="Helical" evidence="11">
    <location>
        <begin position="283"/>
        <end position="302"/>
    </location>
</feature>
<sequence length="595" mass="64669">MLISRGIWQKLSQWSRNSEAEGSVRLSERFALIGVGAAIGLLAALGNAAFRTAMDFFFHLFFGEIGGKFGIEYGKRHPLIFILPVLGAGLAGIVVTRFKDEAKGYGLPRVILALLKRGGLIKKRVILFNLVLPTAVIGSGGSAGREGPIASLGAAIGSVVGQFTKAHPSRMKVFVAAGAGAAIAAAFDAPIAGMMFALEIILLGNFDIEHFPPLVVSVGTAVAVTEALYGREVTFHIPKFAIVNPWLEIPLYALLGLFIGICGVFFVRLYFRIEEFFEKLDIPFYFRLLLGALLTGSLGLIFPQVLGNGYPFVEEALRGNYSFYIMAALGIAKMLATSFTIGSGNPGGLFAPGFFIGAMLAGFFGGLLGVVLPSHLAYSGAYASVGVGAFIAATYHAPLTAIFLLFEMTKDYTIILPALFACITASVLAEWMFPYTLDTYALHKIGIEVHHGREREILEQLKVRDAMSQDYDKIWEGMSLAQLRDYFGRLAKHTDLFVVDKDGKLVGVIPFHILKNALFSEESLDNILLARDIAVDAPTVREDENLAKAMEKIGKKRIDHLPVVDKEGRLVGMLSRKCVVDAYNREAMRRRGEVG</sequence>
<evidence type="ECO:0000256" key="6">
    <source>
        <dbReference type="ARBA" id="ARBA00023136"/>
    </source>
</evidence>
<keyword evidence="6 11" id="KW-0472">Membrane</keyword>
<keyword evidence="7" id="KW-0869">Chloride channel</keyword>
<dbReference type="PANTHER" id="PTHR43427">
    <property type="entry name" value="CHLORIDE CHANNEL PROTEIN CLC-E"/>
    <property type="match status" value="1"/>
</dbReference>
<keyword evidence="5" id="KW-0406">Ion transport</keyword>
<dbReference type="PANTHER" id="PTHR43427:SF6">
    <property type="entry name" value="CHLORIDE CHANNEL PROTEIN CLC-E"/>
    <property type="match status" value="1"/>
</dbReference>
<dbReference type="Proteomes" id="UP000063234">
    <property type="component" value="Chromosome"/>
</dbReference>
<dbReference type="InterPro" id="IPR000644">
    <property type="entry name" value="CBS_dom"/>
</dbReference>
<dbReference type="Gene3D" id="3.10.580.10">
    <property type="entry name" value="CBS-domain"/>
    <property type="match status" value="1"/>
</dbReference>
<dbReference type="Gene3D" id="1.10.3080.10">
    <property type="entry name" value="Clc chloride channel"/>
    <property type="match status" value="1"/>
</dbReference>
<dbReference type="InterPro" id="IPR050368">
    <property type="entry name" value="ClC-type_chloride_channel"/>
</dbReference>
<dbReference type="SUPFAM" id="SSF81340">
    <property type="entry name" value="Clc chloride channel"/>
    <property type="match status" value="1"/>
</dbReference>
<dbReference type="KEGG" id="ttk:TST_0966"/>
<keyword evidence="3 11" id="KW-0812">Transmembrane</keyword>
<evidence type="ECO:0000259" key="12">
    <source>
        <dbReference type="PROSITE" id="PS51371"/>
    </source>
</evidence>
<evidence type="ECO:0000313" key="14">
    <source>
        <dbReference type="Proteomes" id="UP000063234"/>
    </source>
</evidence>
<dbReference type="SUPFAM" id="SSF54631">
    <property type="entry name" value="CBS-domain pair"/>
    <property type="match status" value="1"/>
</dbReference>
<feature type="transmembrane region" description="Helical" evidence="11">
    <location>
        <begin position="249"/>
        <end position="271"/>
    </location>
</feature>
<feature type="transmembrane region" description="Helical" evidence="11">
    <location>
        <begin position="30"/>
        <end position="50"/>
    </location>
</feature>
<dbReference type="STRING" id="1298851.TST_0966"/>
<evidence type="ECO:0000256" key="9">
    <source>
        <dbReference type="ARBA" id="ARBA00023303"/>
    </source>
</evidence>
<evidence type="ECO:0000256" key="11">
    <source>
        <dbReference type="SAM" id="Phobius"/>
    </source>
</evidence>
<feature type="transmembrane region" description="Helical" evidence="11">
    <location>
        <begin position="382"/>
        <end position="406"/>
    </location>
</feature>
<comment type="subcellular location">
    <subcellularLocation>
        <location evidence="1">Membrane</location>
        <topology evidence="1">Multi-pass membrane protein</topology>
    </subcellularLocation>
</comment>
<dbReference type="PRINTS" id="PR00762">
    <property type="entry name" value="CLCHANNEL"/>
</dbReference>
<keyword evidence="9" id="KW-0407">Ion channel</keyword>
<dbReference type="InterPro" id="IPR001807">
    <property type="entry name" value="ClC"/>
</dbReference>
<gene>
    <name evidence="13" type="ORF">TST_0966</name>
</gene>
<evidence type="ECO:0000313" key="13">
    <source>
        <dbReference type="EMBL" id="BAT71764.1"/>
    </source>
</evidence>
<dbReference type="AlphaFoldDB" id="A0A0S3QTU5"/>
<dbReference type="CDD" id="cd00400">
    <property type="entry name" value="Voltage_gated_ClC"/>
    <property type="match status" value="1"/>
</dbReference>
<dbReference type="Pfam" id="PF00654">
    <property type="entry name" value="Voltage_CLC"/>
    <property type="match status" value="1"/>
</dbReference>
<feature type="transmembrane region" description="Helical" evidence="11">
    <location>
        <begin position="354"/>
        <end position="376"/>
    </location>
</feature>
<evidence type="ECO:0000256" key="10">
    <source>
        <dbReference type="PROSITE-ProRule" id="PRU00703"/>
    </source>
</evidence>
<keyword evidence="10" id="KW-0129">CBS domain</keyword>
<evidence type="ECO:0000256" key="2">
    <source>
        <dbReference type="ARBA" id="ARBA00022448"/>
    </source>
</evidence>
<keyword evidence="14" id="KW-1185">Reference proteome</keyword>
<dbReference type="RefSeq" id="WP_068549761.1">
    <property type="nucleotide sequence ID" value="NZ_AP013035.1"/>
</dbReference>
<dbReference type="GO" id="GO:0005254">
    <property type="term" value="F:chloride channel activity"/>
    <property type="evidence" value="ECO:0007669"/>
    <property type="project" value="UniProtKB-KW"/>
</dbReference>
<feature type="transmembrane region" description="Helical" evidence="11">
    <location>
        <begin position="79"/>
        <end position="98"/>
    </location>
</feature>
<reference evidence="14" key="1">
    <citation type="journal article" date="2018" name="Science">
        <title>A primordial and reversible TCA cycle in a facultatively chemolithoautotrophic thermophile.</title>
        <authorList>
            <person name="Nunoura T."/>
            <person name="Chikaraishi Y."/>
            <person name="Izaki R."/>
            <person name="Suwa T."/>
            <person name="Sato T."/>
            <person name="Harada T."/>
            <person name="Mori K."/>
            <person name="Kato Y."/>
            <person name="Miyazaki M."/>
            <person name="Shimamura S."/>
            <person name="Yanagawa K."/>
            <person name="Shuto A."/>
            <person name="Ohkouchi N."/>
            <person name="Fujita N."/>
            <person name="Takaki Y."/>
            <person name="Atomi H."/>
            <person name="Takai K."/>
        </authorList>
    </citation>
    <scope>NUCLEOTIDE SEQUENCE [LARGE SCALE GENOMIC DNA]</scope>
    <source>
        <strain evidence="14">DSM 17441 / JCM 13301 / NBRC 103674 / ABI70S6</strain>
    </source>
</reference>
<dbReference type="GO" id="GO:0034707">
    <property type="term" value="C:chloride channel complex"/>
    <property type="evidence" value="ECO:0007669"/>
    <property type="project" value="UniProtKB-KW"/>
</dbReference>
<feature type="transmembrane region" description="Helical" evidence="11">
    <location>
        <begin position="322"/>
        <end position="342"/>
    </location>
</feature>
<dbReference type="PROSITE" id="PS51371">
    <property type="entry name" value="CBS"/>
    <property type="match status" value="1"/>
</dbReference>
<evidence type="ECO:0000256" key="7">
    <source>
        <dbReference type="ARBA" id="ARBA00023173"/>
    </source>
</evidence>
<feature type="transmembrane region" description="Helical" evidence="11">
    <location>
        <begin position="413"/>
        <end position="433"/>
    </location>
</feature>
<evidence type="ECO:0000256" key="8">
    <source>
        <dbReference type="ARBA" id="ARBA00023214"/>
    </source>
</evidence>
<accession>A0A0S3QTU5</accession>
<evidence type="ECO:0000256" key="4">
    <source>
        <dbReference type="ARBA" id="ARBA00022989"/>
    </source>
</evidence>